<dbReference type="EMBL" id="BAAACW010000040">
    <property type="protein sequence ID" value="GAA0356589.1"/>
    <property type="molecule type" value="Genomic_DNA"/>
</dbReference>
<dbReference type="EC" id="2.7.1.5" evidence="8"/>
<proteinExistence type="inferred from homology"/>
<evidence type="ECO:0000256" key="2">
    <source>
        <dbReference type="ARBA" id="ARBA00022679"/>
    </source>
</evidence>
<dbReference type="NCBIfam" id="TIGR02627">
    <property type="entry name" value="rhamnulo_kin"/>
    <property type="match status" value="1"/>
</dbReference>
<dbReference type="RefSeq" id="WP_343754052.1">
    <property type="nucleotide sequence ID" value="NZ_BAAACW010000040.1"/>
</dbReference>
<evidence type="ECO:0000256" key="6">
    <source>
        <dbReference type="ARBA" id="ARBA00023157"/>
    </source>
</evidence>
<evidence type="ECO:0000313" key="12">
    <source>
        <dbReference type="Proteomes" id="UP001501166"/>
    </source>
</evidence>
<feature type="domain" description="Carbohydrate kinase FGGY N-terminal" evidence="9">
    <location>
        <begin position="6"/>
        <end position="249"/>
    </location>
</feature>
<evidence type="ECO:0000256" key="3">
    <source>
        <dbReference type="ARBA" id="ARBA00022741"/>
    </source>
</evidence>
<dbReference type="Pfam" id="PF02782">
    <property type="entry name" value="FGGY_C"/>
    <property type="match status" value="1"/>
</dbReference>
<evidence type="ECO:0000256" key="5">
    <source>
        <dbReference type="ARBA" id="ARBA00022840"/>
    </source>
</evidence>
<keyword evidence="6" id="KW-1015">Disulfide bond</keyword>
<dbReference type="CDD" id="cd07771">
    <property type="entry name" value="ASKHA_NBD_FGGY_RhaB-like"/>
    <property type="match status" value="1"/>
</dbReference>
<evidence type="ECO:0000256" key="7">
    <source>
        <dbReference type="ARBA" id="ARBA00023308"/>
    </source>
</evidence>
<evidence type="ECO:0000259" key="9">
    <source>
        <dbReference type="Pfam" id="PF00370"/>
    </source>
</evidence>
<keyword evidence="12" id="KW-1185">Reference proteome</keyword>
<evidence type="ECO:0000259" key="10">
    <source>
        <dbReference type="Pfam" id="PF02782"/>
    </source>
</evidence>
<comment type="similarity">
    <text evidence="1">Belongs to the FGGY kinase family.</text>
</comment>
<reference evidence="11 12" key="1">
    <citation type="journal article" date="2019" name="Int. J. Syst. Evol. Microbiol.">
        <title>The Global Catalogue of Microorganisms (GCM) 10K type strain sequencing project: providing services to taxonomists for standard genome sequencing and annotation.</title>
        <authorList>
            <consortium name="The Broad Institute Genomics Platform"/>
            <consortium name="The Broad Institute Genome Sequencing Center for Infectious Disease"/>
            <person name="Wu L."/>
            <person name="Ma J."/>
        </authorList>
    </citation>
    <scope>NUCLEOTIDE SEQUENCE [LARGE SCALE GENOMIC DNA]</scope>
    <source>
        <strain evidence="11 12">JCM 12662</strain>
    </source>
</reference>
<keyword evidence="2" id="KW-0808">Transferase</keyword>
<organism evidence="11 12">
    <name type="scientific">Alkalibacterium iburiense</name>
    <dbReference type="NCBI Taxonomy" id="290589"/>
    <lineage>
        <taxon>Bacteria</taxon>
        <taxon>Bacillati</taxon>
        <taxon>Bacillota</taxon>
        <taxon>Bacilli</taxon>
        <taxon>Lactobacillales</taxon>
        <taxon>Carnobacteriaceae</taxon>
        <taxon>Alkalibacterium</taxon>
    </lineage>
</organism>
<protein>
    <recommendedName>
        <fullName evidence="8">Rhamnulokinase</fullName>
        <ecNumber evidence="8">2.7.1.5</ecNumber>
    </recommendedName>
</protein>
<dbReference type="Pfam" id="PF00370">
    <property type="entry name" value="FGGY_N"/>
    <property type="match status" value="1"/>
</dbReference>
<dbReference type="PANTHER" id="PTHR10196:SF93">
    <property type="entry name" value="L-RHAMNULOKINASE"/>
    <property type="match status" value="1"/>
</dbReference>
<dbReference type="InterPro" id="IPR018485">
    <property type="entry name" value="FGGY_C"/>
</dbReference>
<dbReference type="PANTHER" id="PTHR10196">
    <property type="entry name" value="SUGAR KINASE"/>
    <property type="match status" value="1"/>
</dbReference>
<sequence>MKKCHLAVDIGASSGRLMAGWLEETATSGSVMKLEEIYRFTNGMIKKNNQLIWDMDHLYSSIIAGIKESVNKGFKAVSLGIDTWAVDFVLLDEDDNLLTDAVAYRDSRTDGVMEEVFKTVSKEDIYERTGIQFQPFNTLYQLVALKQSNPAVLHKAASFLMIPDYLNYLLTGVKTNEYTNATSTQFVNVQSNKWDEELLEKLDIPTDMFHDIQLPGTILGALRPEVAEEVGTQLDVVLPATHDTGSAVVAVPENKETIYLSSGTWSLLGIETTEPIASEKALSYNFTNEGGMDYRYRFLKNIMGLWMIQEVRRLMDDRYSFAEYVTLAQEAKEFSSVVDVNDNRFLNPDNMIEEVKAYCKETQQPVPETPGEIARTIFLSLAKSYSKTIKEIEQLKHVTYDQINIIGGGTKNELLNELLAEESGKTVVTGPVEATAIGNIVVQMIVEEDLKDLKEARDVIRQSFDIKDYRPKGE</sequence>
<dbReference type="Proteomes" id="UP001501166">
    <property type="component" value="Unassembled WGS sequence"/>
</dbReference>
<dbReference type="SUPFAM" id="SSF53067">
    <property type="entry name" value="Actin-like ATPase domain"/>
    <property type="match status" value="2"/>
</dbReference>
<dbReference type="PIRSF" id="PIRSF000538">
    <property type="entry name" value="GlpK"/>
    <property type="match status" value="1"/>
</dbReference>
<dbReference type="InterPro" id="IPR013449">
    <property type="entry name" value="Rhamnulokinase"/>
</dbReference>
<keyword evidence="4" id="KW-0418">Kinase</keyword>
<feature type="domain" description="Carbohydrate kinase FGGY C-terminal" evidence="10">
    <location>
        <begin position="259"/>
        <end position="445"/>
    </location>
</feature>
<evidence type="ECO:0000256" key="8">
    <source>
        <dbReference type="NCBIfam" id="TIGR02627"/>
    </source>
</evidence>
<comment type="caution">
    <text evidence="11">The sequence shown here is derived from an EMBL/GenBank/DDBJ whole genome shotgun (WGS) entry which is preliminary data.</text>
</comment>
<accession>A0ABN0X6S3</accession>
<keyword evidence="3" id="KW-0547">Nucleotide-binding</keyword>
<dbReference type="InterPro" id="IPR018484">
    <property type="entry name" value="FGGY_N"/>
</dbReference>
<dbReference type="InterPro" id="IPR000577">
    <property type="entry name" value="Carb_kinase_FGGY"/>
</dbReference>
<keyword evidence="7" id="KW-0684">Rhamnose metabolism</keyword>
<evidence type="ECO:0000256" key="1">
    <source>
        <dbReference type="ARBA" id="ARBA00009156"/>
    </source>
</evidence>
<keyword evidence="5" id="KW-0067">ATP-binding</keyword>
<evidence type="ECO:0000313" key="11">
    <source>
        <dbReference type="EMBL" id="GAA0356589.1"/>
    </source>
</evidence>
<evidence type="ECO:0000256" key="4">
    <source>
        <dbReference type="ARBA" id="ARBA00022777"/>
    </source>
</evidence>
<gene>
    <name evidence="11" type="primary">rhaB</name>
    <name evidence="11" type="ORF">GCM10008932_06950</name>
</gene>
<name>A0ABN0X6S3_9LACT</name>
<dbReference type="InterPro" id="IPR043129">
    <property type="entry name" value="ATPase_NBD"/>
</dbReference>
<dbReference type="Gene3D" id="3.30.420.40">
    <property type="match status" value="2"/>
</dbReference>